<dbReference type="OrthoDB" id="387253at2759"/>
<dbReference type="VEuPathDB" id="PlasmoDB:PKA1H_030014900"/>
<evidence type="ECO:0000313" key="3">
    <source>
        <dbReference type="Proteomes" id="UP000195012"/>
    </source>
</evidence>
<feature type="compositionally biased region" description="Basic and acidic residues" evidence="1">
    <location>
        <begin position="225"/>
        <end position="235"/>
    </location>
</feature>
<name>A0A1Y3DV82_PLAKN</name>
<dbReference type="EMBL" id="NETL01000016">
    <property type="protein sequence ID" value="OTN68562.1"/>
    <property type="molecule type" value="Genomic_DNA"/>
</dbReference>
<dbReference type="OMA" id="SNYLENM"/>
<feature type="compositionally biased region" description="Basic and acidic residues" evidence="1">
    <location>
        <begin position="1224"/>
        <end position="1240"/>
    </location>
</feature>
<feature type="region of interest" description="Disordered" evidence="1">
    <location>
        <begin position="1217"/>
        <end position="1267"/>
    </location>
</feature>
<gene>
    <name evidence="2" type="ORF">PKNOH_S02302200</name>
</gene>
<feature type="compositionally biased region" description="Polar residues" evidence="1">
    <location>
        <begin position="1258"/>
        <end position="1267"/>
    </location>
</feature>
<evidence type="ECO:0000256" key="1">
    <source>
        <dbReference type="SAM" id="MobiDB-lite"/>
    </source>
</evidence>
<feature type="region of interest" description="Disordered" evidence="1">
    <location>
        <begin position="1"/>
        <end position="33"/>
    </location>
</feature>
<protein>
    <submittedName>
        <fullName evidence="2">Uncharacterized protein</fullName>
    </submittedName>
</protein>
<dbReference type="VEuPathDB" id="PlasmoDB:PKNOH_S02302200"/>
<proteinExistence type="predicted"/>
<feature type="compositionally biased region" description="Basic and acidic residues" evidence="1">
    <location>
        <begin position="88"/>
        <end position="105"/>
    </location>
</feature>
<organism evidence="2 3">
    <name type="scientific">Plasmodium knowlesi</name>
    <dbReference type="NCBI Taxonomy" id="5850"/>
    <lineage>
        <taxon>Eukaryota</taxon>
        <taxon>Sar</taxon>
        <taxon>Alveolata</taxon>
        <taxon>Apicomplexa</taxon>
        <taxon>Aconoidasida</taxon>
        <taxon>Haemosporida</taxon>
        <taxon>Plasmodiidae</taxon>
        <taxon>Plasmodium</taxon>
        <taxon>Plasmodium (Plasmodium)</taxon>
    </lineage>
</organism>
<feature type="region of interest" description="Disordered" evidence="1">
    <location>
        <begin position="189"/>
        <end position="249"/>
    </location>
</feature>
<feature type="compositionally biased region" description="Basic and acidic residues" evidence="1">
    <location>
        <begin position="196"/>
        <end position="218"/>
    </location>
</feature>
<dbReference type="Proteomes" id="UP000195012">
    <property type="component" value="Unassembled WGS sequence"/>
</dbReference>
<accession>A0A1Y3DV82</accession>
<feature type="region of interest" description="Disordered" evidence="1">
    <location>
        <begin position="52"/>
        <end position="105"/>
    </location>
</feature>
<sequence length="1556" mass="180160">MTGRLKNRKHGGTIRTMNHHEETRRTGRKGIGEEEVSMENIKTLYHIFSSADRNYKDGGNREKSDKGIHGLKASSQNEGAMMVSPRSNKNDSSKEEVNGTKRANEEKEFLNRLDFSNPFGQYSCFHPTDVEKRKKKKDNLPFQQSVEVTQDWDALQRVDNLLCDSSEKEETIQRVEFFYNFKGKMQRGGSHLKYHNVGERKDISSGPTEGKKSEESQRRQPYRGETTHLRRDENPSHSNQTGVVRKNGFVNTSNGTSIYDALISMSRQMENESTHFDKSFDRNNDVHKLLDLEHKQSNHERKEPLGGAKITPLNWDRNYSALNHLQVDKSEEEVEISKGESSMKTVLPPKRDILKCNEKNVNVEREENPFLKLIEEENSPDEVPLFEDHSYMEDLTSAIFNSHANTNNEKDKKNLLGESILKRSVPIQMDDLQTRDVSSLENENIFGELTNCNAMERGGQVDVEAVRFTKELPISGRSLLEGEFQSNLFHVDGDHSSGRKTKGGRLHMRAGTKDEQTYIDDEDFIGRDNKVDIPNQWGNSPKMDIFQMVNRKRGDNTPDGNHMKVNSSMGRIKLHEELINLSDGSTSEMGWTCKETPYHVEPNVGWLSMEKEYPVNPFNMIGEEKREGSKKLPLEKYDFFHFEPDMEVVDAPQRGSLDSVEDISNRMTRHEDETTKGVSHVGLFTDMPHERNIKIKEKKKKEKEEDALAYDDQYITEQRMMEEDGPMEDECSSFLDIIDEIVNISKDIIGTNQNEDGVVEILQKNSNECIDSSQIGEYHPEGNLAGDLHMGFHLDVDVGSVVEPYHESTYAGVYKDSPEHKIVDDVYFHFDQLSESCKKREEDCDEVIKAKEGKNSIDGIVQENLYSVDVNVLQVEDIHWINRSDEREGDTSGIYEEKPQESLTCEATAEGADLPTIQLCEELYRVLICRNYLEALPVLLTQEGGKRADWNPINGTFHCDGGNYPSDRLFRGNINLITFQNYLRRAKKMNKRGFNEMYDYTDYVYTHIRRILRMDITRFFFISNYLENMNRYIIKKNRLINDLTNAQNFVNDFLQKKENVITQKRFCNDITYPMYFLIFTNLLVTLWHTSLCHLDEANWSRLIHLLIRCLRKKRTIHILRRSYSHLSRIYRYLTKHALDEKGKKKIIRIVKRSKSFKEAQKNVHTINTFCFYVLIIFLPLSVPPFGKDLNTRDYFLHCFLRSMNKVVLRYAKDHTNDGLTVSPRGKERGEAEHNHSDGPHHSRGSHRTKENPPHTHALPSQSRTSENMRNVVRKAVKSSQKNICLLKMQSLAQVFRFSFEDAPLGGRPKRGSTRSNPNRNPKRQPKNLSDTMRDIHISARIEQIEKELIAYLSANAHFYDTFFNIIAPMLNDLTILLDNLEAIFALYVKHKVWKSKKLLFFRNPWLCGYDVFLSFNHLGGSAPNQEQKNGIATVTNRLADSLSDDSSDNLPSDLATYMAQQDNELVQDDLVTLYDVRRLKKMLLLGGRKKGKSRRNTDGSNRRRYYKQKNLADGDRPNKAKLKMYYSYILKLCQDERYKEINTRALKCLFYSFYFS</sequence>
<feature type="region of interest" description="Disordered" evidence="1">
    <location>
        <begin position="1305"/>
        <end position="1329"/>
    </location>
</feature>
<feature type="compositionally biased region" description="Basic residues" evidence="1">
    <location>
        <begin position="1"/>
        <end position="12"/>
    </location>
</feature>
<evidence type="ECO:0000313" key="2">
    <source>
        <dbReference type="EMBL" id="OTN68562.1"/>
    </source>
</evidence>
<dbReference type="VEuPathDB" id="PlasmoDB:PKNH_0309900"/>
<dbReference type="eggNOG" id="ENOG502SG9Q">
    <property type="taxonomic scope" value="Eukaryota"/>
</dbReference>
<feature type="compositionally biased region" description="Basic and acidic residues" evidence="1">
    <location>
        <begin position="53"/>
        <end position="68"/>
    </location>
</feature>
<comment type="caution">
    <text evidence="2">The sequence shown here is derived from an EMBL/GenBank/DDBJ whole genome shotgun (WGS) entry which is preliminary data.</text>
</comment>
<reference evidence="2 3" key="1">
    <citation type="submission" date="2017-05" db="EMBL/GenBank/DDBJ databases">
        <title>PacBio assembly of a Plasmodium knowlesi genome sequence with Hi-C correction and manual annotation of the SICAvar gene family.</title>
        <authorList>
            <person name="Lapp S.A."/>
            <person name="Geraldo J.A."/>
            <person name="Chien J.-T."/>
            <person name="Ay F."/>
            <person name="Pakala S.B."/>
            <person name="Batugedara G."/>
            <person name="Humphrey J.C."/>
            <person name="Debarry J.D."/>
            <person name="Le Roch K.G."/>
            <person name="Galinski M.R."/>
            <person name="Kissinger J.C."/>
        </authorList>
    </citation>
    <scope>NUCLEOTIDE SEQUENCE [LARGE SCALE GENOMIC DNA]</scope>
    <source>
        <strain evidence="3">Malayan Strain Pk1 (A+)</strain>
    </source>
</reference>